<name>A0A9D4QQE9_DREPO</name>
<dbReference type="InterPro" id="IPR019786">
    <property type="entry name" value="Zinc_finger_PHD-type_CS"/>
</dbReference>
<dbReference type="InterPro" id="IPR019787">
    <property type="entry name" value="Znf_PHD-finger"/>
</dbReference>
<evidence type="ECO:0000256" key="3">
    <source>
        <dbReference type="ARBA" id="ARBA00022771"/>
    </source>
</evidence>
<dbReference type="Proteomes" id="UP000828390">
    <property type="component" value="Unassembled WGS sequence"/>
</dbReference>
<feature type="compositionally biased region" description="Low complexity" evidence="7">
    <location>
        <begin position="61"/>
        <end position="75"/>
    </location>
</feature>
<evidence type="ECO:0000256" key="4">
    <source>
        <dbReference type="ARBA" id="ARBA00022833"/>
    </source>
</evidence>
<feature type="compositionally biased region" description="Polar residues" evidence="7">
    <location>
        <begin position="781"/>
        <end position="798"/>
    </location>
</feature>
<dbReference type="InterPro" id="IPR050701">
    <property type="entry name" value="Histone_Mod_Regulator"/>
</dbReference>
<dbReference type="PANTHER" id="PTHR13793:SF160">
    <property type="entry name" value="PHD FINGER PROTEIN RHINOCEROS"/>
    <property type="match status" value="1"/>
</dbReference>
<feature type="domain" description="PHD-type" evidence="8">
    <location>
        <begin position="254"/>
        <end position="304"/>
    </location>
</feature>
<dbReference type="InterPro" id="IPR001965">
    <property type="entry name" value="Znf_PHD"/>
</dbReference>
<reference evidence="10" key="2">
    <citation type="submission" date="2020-11" db="EMBL/GenBank/DDBJ databases">
        <authorList>
            <person name="McCartney M.A."/>
            <person name="Auch B."/>
            <person name="Kono T."/>
            <person name="Mallez S."/>
            <person name="Becker A."/>
            <person name="Gohl D.M."/>
            <person name="Silverstein K.A.T."/>
            <person name="Koren S."/>
            <person name="Bechman K.B."/>
            <person name="Herman A."/>
            <person name="Abrahante J.E."/>
            <person name="Garbe J."/>
        </authorList>
    </citation>
    <scope>NUCLEOTIDE SEQUENCE</scope>
    <source>
        <strain evidence="10">Duluth1</strain>
        <tissue evidence="10">Whole animal</tissue>
    </source>
</reference>
<feature type="compositionally biased region" description="Basic and acidic residues" evidence="7">
    <location>
        <begin position="744"/>
        <end position="759"/>
    </location>
</feature>
<feature type="region of interest" description="Disordered" evidence="7">
    <location>
        <begin position="422"/>
        <end position="457"/>
    </location>
</feature>
<dbReference type="PROSITE" id="PS01359">
    <property type="entry name" value="ZF_PHD_1"/>
    <property type="match status" value="1"/>
</dbReference>
<proteinExistence type="inferred from homology"/>
<feature type="compositionally biased region" description="Polar residues" evidence="7">
    <location>
        <begin position="994"/>
        <end position="1013"/>
    </location>
</feature>
<evidence type="ECO:0000256" key="5">
    <source>
        <dbReference type="ARBA" id="ARBA00038371"/>
    </source>
</evidence>
<dbReference type="Gene3D" id="3.30.40.10">
    <property type="entry name" value="Zinc/RING finger domain, C3HC4 (zinc finger)"/>
    <property type="match status" value="2"/>
</dbReference>
<evidence type="ECO:0000259" key="9">
    <source>
        <dbReference type="PROSITE" id="PS51805"/>
    </source>
</evidence>
<evidence type="ECO:0000256" key="2">
    <source>
        <dbReference type="ARBA" id="ARBA00022737"/>
    </source>
</evidence>
<comment type="similarity">
    <text evidence="5">Belongs to the JADE family.</text>
</comment>
<dbReference type="FunFam" id="3.30.40.10:FF:000030">
    <property type="entry name" value="Protein Jade-1 isoform 1"/>
    <property type="match status" value="1"/>
</dbReference>
<evidence type="ECO:0000256" key="1">
    <source>
        <dbReference type="ARBA" id="ARBA00022723"/>
    </source>
</evidence>
<dbReference type="GO" id="GO:0006357">
    <property type="term" value="P:regulation of transcription by RNA polymerase II"/>
    <property type="evidence" value="ECO:0007669"/>
    <property type="project" value="TreeGrafter"/>
</dbReference>
<feature type="region of interest" description="Disordered" evidence="7">
    <location>
        <begin position="941"/>
        <end position="1049"/>
    </location>
</feature>
<keyword evidence="4" id="KW-0862">Zinc</keyword>
<dbReference type="SMART" id="SM00249">
    <property type="entry name" value="PHD"/>
    <property type="match status" value="2"/>
</dbReference>
<dbReference type="PANTHER" id="PTHR13793">
    <property type="entry name" value="PHD FINGER PROTEINS"/>
    <property type="match status" value="1"/>
</dbReference>
<dbReference type="InterPro" id="IPR019542">
    <property type="entry name" value="Enhancer_polycomb-like_N"/>
</dbReference>
<feature type="region of interest" description="Disordered" evidence="7">
    <location>
        <begin position="599"/>
        <end position="805"/>
    </location>
</feature>
<reference evidence="10" key="1">
    <citation type="journal article" date="2019" name="bioRxiv">
        <title>The Genome of the Zebra Mussel, Dreissena polymorpha: A Resource for Invasive Species Research.</title>
        <authorList>
            <person name="McCartney M.A."/>
            <person name="Auch B."/>
            <person name="Kono T."/>
            <person name="Mallez S."/>
            <person name="Zhang Y."/>
            <person name="Obille A."/>
            <person name="Becker A."/>
            <person name="Abrahante J.E."/>
            <person name="Garbe J."/>
            <person name="Badalamenti J.P."/>
            <person name="Herman A."/>
            <person name="Mangelson H."/>
            <person name="Liachko I."/>
            <person name="Sullivan S."/>
            <person name="Sone E.D."/>
            <person name="Koren S."/>
            <person name="Silverstein K.A.T."/>
            <person name="Beckman K.B."/>
            <person name="Gohl D.M."/>
        </authorList>
    </citation>
    <scope>NUCLEOTIDE SEQUENCE</scope>
    <source>
        <strain evidence="10">Duluth1</strain>
        <tissue evidence="10">Whole animal</tissue>
    </source>
</reference>
<dbReference type="Pfam" id="PF13831">
    <property type="entry name" value="PHD_2"/>
    <property type="match status" value="1"/>
</dbReference>
<feature type="compositionally biased region" description="Polar residues" evidence="7">
    <location>
        <begin position="701"/>
        <end position="718"/>
    </location>
</feature>
<feature type="compositionally biased region" description="Polar residues" evidence="7">
    <location>
        <begin position="1039"/>
        <end position="1049"/>
    </location>
</feature>
<dbReference type="Pfam" id="PF10513">
    <property type="entry name" value="EPL1"/>
    <property type="match status" value="1"/>
</dbReference>
<comment type="caution">
    <text evidence="10">The sequence shown here is derived from an EMBL/GenBank/DDBJ whole genome shotgun (WGS) entry which is preliminary data.</text>
</comment>
<dbReference type="AlphaFoldDB" id="A0A9D4QQE9"/>
<dbReference type="InterPro" id="IPR013083">
    <property type="entry name" value="Znf_RING/FYVE/PHD"/>
</dbReference>
<feature type="region of interest" description="Disordered" evidence="7">
    <location>
        <begin position="1"/>
        <end position="91"/>
    </location>
</feature>
<keyword evidence="1" id="KW-0479">Metal-binding</keyword>
<organism evidence="10 11">
    <name type="scientific">Dreissena polymorpha</name>
    <name type="common">Zebra mussel</name>
    <name type="synonym">Mytilus polymorpha</name>
    <dbReference type="NCBI Taxonomy" id="45954"/>
    <lineage>
        <taxon>Eukaryota</taxon>
        <taxon>Metazoa</taxon>
        <taxon>Spiralia</taxon>
        <taxon>Lophotrochozoa</taxon>
        <taxon>Mollusca</taxon>
        <taxon>Bivalvia</taxon>
        <taxon>Autobranchia</taxon>
        <taxon>Heteroconchia</taxon>
        <taxon>Euheterodonta</taxon>
        <taxon>Imparidentia</taxon>
        <taxon>Neoheterodontei</taxon>
        <taxon>Myida</taxon>
        <taxon>Dreissenoidea</taxon>
        <taxon>Dreissenidae</taxon>
        <taxon>Dreissena</taxon>
    </lineage>
</organism>
<evidence type="ECO:0000313" key="10">
    <source>
        <dbReference type="EMBL" id="KAH3839443.1"/>
    </source>
</evidence>
<evidence type="ECO:0000256" key="7">
    <source>
        <dbReference type="SAM" id="MobiDB-lite"/>
    </source>
</evidence>
<dbReference type="InterPro" id="IPR034732">
    <property type="entry name" value="EPHD"/>
</dbReference>
<dbReference type="CDD" id="cd15492">
    <property type="entry name" value="PHD_BRPF_JADE_like"/>
    <property type="match status" value="1"/>
</dbReference>
<evidence type="ECO:0000259" key="8">
    <source>
        <dbReference type="PROSITE" id="PS50016"/>
    </source>
</evidence>
<dbReference type="InterPro" id="IPR011011">
    <property type="entry name" value="Znf_FYVE_PHD"/>
</dbReference>
<keyword evidence="3 6" id="KW-0863">Zinc-finger</keyword>
<dbReference type="SUPFAM" id="SSF57903">
    <property type="entry name" value="FYVE/PHD zinc finger"/>
    <property type="match status" value="1"/>
</dbReference>
<feature type="compositionally biased region" description="Basic and acidic residues" evidence="7">
    <location>
        <begin position="430"/>
        <end position="440"/>
    </location>
</feature>
<gene>
    <name evidence="10" type="ORF">DPMN_112874</name>
</gene>
<dbReference type="CDD" id="cd15671">
    <property type="entry name" value="ePHD_JADE"/>
    <property type="match status" value="1"/>
</dbReference>
<dbReference type="EMBL" id="JAIWYP010000004">
    <property type="protein sequence ID" value="KAH3839443.1"/>
    <property type="molecule type" value="Genomic_DNA"/>
</dbReference>
<feature type="compositionally biased region" description="Low complexity" evidence="7">
    <location>
        <begin position="621"/>
        <end position="636"/>
    </location>
</feature>
<feature type="compositionally biased region" description="Polar residues" evidence="7">
    <location>
        <begin position="941"/>
        <end position="956"/>
    </location>
</feature>
<protein>
    <submittedName>
        <fullName evidence="10">Uncharacterized protein</fullName>
    </submittedName>
</protein>
<dbReference type="PROSITE" id="PS51805">
    <property type="entry name" value="EPHD"/>
    <property type="match status" value="1"/>
</dbReference>
<feature type="compositionally biased region" description="Polar residues" evidence="7">
    <location>
        <begin position="648"/>
        <end position="662"/>
    </location>
</feature>
<feature type="domain" description="PHD-type" evidence="9">
    <location>
        <begin position="306"/>
        <end position="424"/>
    </location>
</feature>
<dbReference type="Pfam" id="PF13832">
    <property type="entry name" value="zf-HC5HC2H_2"/>
    <property type="match status" value="1"/>
</dbReference>
<accession>A0A9D4QQE9</accession>
<dbReference type="FunFam" id="3.30.40.10:FF:000004">
    <property type="entry name" value="Jade family PHD finger 2"/>
    <property type="match status" value="1"/>
</dbReference>
<feature type="compositionally biased region" description="Basic and acidic residues" evidence="7">
    <location>
        <begin position="721"/>
        <end position="736"/>
    </location>
</feature>
<feature type="compositionally biased region" description="Polar residues" evidence="7">
    <location>
        <begin position="673"/>
        <end position="688"/>
    </location>
</feature>
<evidence type="ECO:0000313" key="11">
    <source>
        <dbReference type="Proteomes" id="UP000828390"/>
    </source>
</evidence>
<keyword evidence="11" id="KW-1185">Reference proteome</keyword>
<keyword evidence="2" id="KW-0677">Repeat</keyword>
<sequence>MDLSPLPFDEFEVTGVKVTGADTMAPSKNKRASEESPERRSKRRRPNEDEEEEEKEREPVSSKASSSKKAAAYSSSGGGGGGGGGGSHKPAELFRKDLISAMKLPDSEPLAPEDYLLIADQWKQEWERGVQVPVNEVAILPVVMREVTEKTGGSGDFKMPKKCLHAVKDETYQLGMHELTGMSQLSEQVVRYDLDDLDVAWLIQLNETRVEVGAVQVLEWTMERVLELFEARCHDKMETKKKTEEGLGIEYDEDIVCEICQSPESEDTNEMVFCDGCDICVHQACYGIQTVPEGSWLCRTCALGIKPACILCPKVGGAMKSTRSGSKWAHVSCAIWIPEVTIGCVDKMEPITKISMIPASRWALICCVCKERAGACIQCSVKSCKTAFHVTCAISDKLEMKTVLVEEKNTADDVKLKAYCPKHSRKKDRRSSESDPDSPRKSLNGSPVKESHMTEEERATLRARRLQRLEDEFFSLIDVADIAQQLDLPEDVVDLIFVYWKLKRRSMFNRPLLTPKTEEADLLEKQQEDSLVARMKMFVHLRQDLERVRNLTYMISRREKMKKQFNSARESVFYATLEVLTDKNLNLSKREVDRIVQSYKDLPPPYGNSVLKKHKITPTNSRAPSVASRRSSVDSTSGKRHSVDLSGNDVTNNQTKTENQQSRRGRPKGRVSSIIQEDNKSSLNTIGTSDDKGNESDDSVDNTPQTSEVHTRIVQSDMETSDMKLETLEGKNEGRRSVGRPKKINKEEVIEKVEEEKAKPSGKRGRPRTSLPEIVEKETESCANTSESVERTSGNSVSAERRERRHSVVAKLSETEKEELVEKYPSAKLVSDQVKAELSGYLTNNKLVVSNSIRHKVQTALLNGKHRNKFGKGIIIDHTQSKIDNFFVKSPPQCDPTSLNSPVKSVSRVLNELSPTRDRLEANNVERTTILRSGVKVTDCHISTRSGNTPGRNSPAMSEKSEKSDSQFSPTIRTRRHLDSMGANSVKDKRFDNDSNYTRSSASTPESSVSGKSNTRKSETRLRTRSATPVAKDSDSETENMYSESKLTR</sequence>
<evidence type="ECO:0000256" key="6">
    <source>
        <dbReference type="PROSITE-ProRule" id="PRU00146"/>
    </source>
</evidence>
<feature type="compositionally biased region" description="Gly residues" evidence="7">
    <location>
        <begin position="76"/>
        <end position="87"/>
    </location>
</feature>
<dbReference type="GO" id="GO:0008270">
    <property type="term" value="F:zinc ion binding"/>
    <property type="evidence" value="ECO:0007669"/>
    <property type="project" value="UniProtKB-KW"/>
</dbReference>
<dbReference type="PROSITE" id="PS50016">
    <property type="entry name" value="ZF_PHD_2"/>
    <property type="match status" value="1"/>
</dbReference>